<feature type="compositionally biased region" description="Acidic residues" evidence="1">
    <location>
        <begin position="80"/>
        <end position="97"/>
    </location>
</feature>
<dbReference type="EMBL" id="JAUUTY010000005">
    <property type="protein sequence ID" value="KAK1626093.1"/>
    <property type="molecule type" value="Genomic_DNA"/>
</dbReference>
<feature type="compositionally biased region" description="Basic residues" evidence="1">
    <location>
        <begin position="103"/>
        <end position="118"/>
    </location>
</feature>
<feature type="compositionally biased region" description="Basic and acidic residues" evidence="1">
    <location>
        <begin position="20"/>
        <end position="33"/>
    </location>
</feature>
<feature type="compositionally biased region" description="Pro residues" evidence="1">
    <location>
        <begin position="1"/>
        <end position="13"/>
    </location>
</feature>
<dbReference type="Proteomes" id="UP001231189">
    <property type="component" value="Unassembled WGS sequence"/>
</dbReference>
<evidence type="ECO:0000313" key="2">
    <source>
        <dbReference type="EMBL" id="KAK1626093.1"/>
    </source>
</evidence>
<evidence type="ECO:0000256" key="1">
    <source>
        <dbReference type="SAM" id="MobiDB-lite"/>
    </source>
</evidence>
<keyword evidence="3" id="KW-1185">Reference proteome</keyword>
<sequence>MATPSPTPSPPQSTSPASPRGREDRWRGGRGSDLEETPPSYSEALVGGSAARRAGEQEVVQVRRELRSVVRMEERSSAIDELDDSGDELDGEEEGPWEEPTHVTRKRARGRRGGKRAAARAALPAAREVGAYADYDGLCLLCMPPGHRAADCTTGRRQEGRNRRGSV</sequence>
<comment type="caution">
    <text evidence="2">The sequence shown here is derived from an EMBL/GenBank/DDBJ whole genome shotgun (WGS) entry which is preliminary data.</text>
</comment>
<reference evidence="2" key="1">
    <citation type="submission" date="2023-07" db="EMBL/GenBank/DDBJ databases">
        <title>A chromosome-level genome assembly of Lolium multiflorum.</title>
        <authorList>
            <person name="Chen Y."/>
            <person name="Copetti D."/>
            <person name="Kolliker R."/>
            <person name="Studer B."/>
        </authorList>
    </citation>
    <scope>NUCLEOTIDE SEQUENCE</scope>
    <source>
        <strain evidence="2">02402/16</strain>
        <tissue evidence="2">Leaf</tissue>
    </source>
</reference>
<evidence type="ECO:0000313" key="3">
    <source>
        <dbReference type="Proteomes" id="UP001231189"/>
    </source>
</evidence>
<accession>A0AAD8RJ37</accession>
<name>A0AAD8RJ37_LOLMU</name>
<feature type="region of interest" description="Disordered" evidence="1">
    <location>
        <begin position="71"/>
        <end position="123"/>
    </location>
</feature>
<protein>
    <submittedName>
        <fullName evidence="2">Uncharacterized protein</fullName>
    </submittedName>
</protein>
<organism evidence="2 3">
    <name type="scientific">Lolium multiflorum</name>
    <name type="common">Italian ryegrass</name>
    <name type="synonym">Lolium perenne subsp. multiflorum</name>
    <dbReference type="NCBI Taxonomy" id="4521"/>
    <lineage>
        <taxon>Eukaryota</taxon>
        <taxon>Viridiplantae</taxon>
        <taxon>Streptophyta</taxon>
        <taxon>Embryophyta</taxon>
        <taxon>Tracheophyta</taxon>
        <taxon>Spermatophyta</taxon>
        <taxon>Magnoliopsida</taxon>
        <taxon>Liliopsida</taxon>
        <taxon>Poales</taxon>
        <taxon>Poaceae</taxon>
        <taxon>BOP clade</taxon>
        <taxon>Pooideae</taxon>
        <taxon>Poodae</taxon>
        <taxon>Poeae</taxon>
        <taxon>Poeae Chloroplast Group 2 (Poeae type)</taxon>
        <taxon>Loliodinae</taxon>
        <taxon>Loliinae</taxon>
        <taxon>Lolium</taxon>
    </lineage>
</organism>
<dbReference type="AlphaFoldDB" id="A0AAD8RJ37"/>
<gene>
    <name evidence="2" type="ORF">QYE76_000408</name>
</gene>
<proteinExistence type="predicted"/>
<feature type="region of interest" description="Disordered" evidence="1">
    <location>
        <begin position="1"/>
        <end position="57"/>
    </location>
</feature>